<evidence type="ECO:0000256" key="4">
    <source>
        <dbReference type="SAM" id="MobiDB-lite"/>
    </source>
</evidence>
<evidence type="ECO:0000256" key="3">
    <source>
        <dbReference type="ARBA" id="ARBA00023163"/>
    </source>
</evidence>
<dbReference type="Pfam" id="PF00069">
    <property type="entry name" value="Pkinase"/>
    <property type="match status" value="1"/>
</dbReference>
<keyword evidence="8" id="KW-1185">Reference proteome</keyword>
<dbReference type="GO" id="GO:0004674">
    <property type="term" value="F:protein serine/threonine kinase activity"/>
    <property type="evidence" value="ECO:0007669"/>
    <property type="project" value="UniProtKB-EC"/>
</dbReference>
<dbReference type="SMART" id="SM00421">
    <property type="entry name" value="HTH_LUXR"/>
    <property type="match status" value="1"/>
</dbReference>
<dbReference type="InterPro" id="IPR000792">
    <property type="entry name" value="Tscrpt_reg_LuxR_C"/>
</dbReference>
<protein>
    <submittedName>
        <fullName evidence="7">Serine/threonine-protein kinase PknD</fullName>
        <ecNumber evidence="7">2.7.11.1</ecNumber>
    </submittedName>
</protein>
<dbReference type="Pfam" id="PF00196">
    <property type="entry name" value="GerE"/>
    <property type="match status" value="1"/>
</dbReference>
<dbReference type="GO" id="GO:0005524">
    <property type="term" value="F:ATP binding"/>
    <property type="evidence" value="ECO:0007669"/>
    <property type="project" value="InterPro"/>
</dbReference>
<dbReference type="EMBL" id="CAJVAS010000005">
    <property type="protein sequence ID" value="CAG7614462.1"/>
    <property type="molecule type" value="Genomic_DNA"/>
</dbReference>
<sequence>MITVPGYQTLHIVYEDDSISIVHAFSMRDQQVVLIKAVKEGPRMMIENAKMIHEYELLSRLDIPRLLKPCSLFRHENAMVLLFDIIESITLRHYMSMRAVSLDAFFDIAVSLLDTAARLHDRNIVHMNLRPETILLKPDSLEVWLTGFNDAVSQQQLPFSSWSDGSPPYMAPERTGRIRNTVDARTDLYSLGVVFYEMLSGCLPFQAGSPLEWAYAHAAKPPSPLRGIEHIPPLLADIVMKLIAKHPDERYQSAFGVSADLMRCREAVRSGTEADFELGAYDAWKTDGARRASDEADPDGGKPLSADAQHNLPDSVLTVRSMPLRQGGAQGTPQSGYAQMLDLSAVLHASRSFVQQPDLEQLVAELLKIAMETAGAERALLMTRQGDDWSAEHVSQSLNGWSMKPMAQPLKEYASIIHTAALEAVRTAQHMVIDNAETEPGWANDPYVKAQRLKSALVFPIKLQDSPAAVLYMENRLTAGAFSGRHLDMLHMLSVQIVYMKRLQAATSRSAALPPATTSLLSKRELAVLQRMASGMSNKEIAAQLDVTSETVKAHIKKIFDKLNVNRRAQAVLTAVKLNILHSEDYADEAARE</sequence>
<dbReference type="EC" id="2.7.11.1" evidence="7"/>
<comment type="caution">
    <text evidence="7">The sequence shown here is derived from an EMBL/GenBank/DDBJ whole genome shotgun (WGS) entry which is preliminary data.</text>
</comment>
<dbReference type="GO" id="GO:0003677">
    <property type="term" value="F:DNA binding"/>
    <property type="evidence" value="ECO:0007669"/>
    <property type="project" value="UniProtKB-KW"/>
</dbReference>
<gene>
    <name evidence="7" type="primary">pknD_1</name>
    <name evidence="7" type="ORF">PAESOLCIP111_01711</name>
</gene>
<dbReference type="PROSITE" id="PS50043">
    <property type="entry name" value="HTH_LUXR_2"/>
    <property type="match status" value="1"/>
</dbReference>
<feature type="region of interest" description="Disordered" evidence="4">
    <location>
        <begin position="289"/>
        <end position="312"/>
    </location>
</feature>
<keyword evidence="2" id="KW-0238">DNA-binding</keyword>
<dbReference type="AlphaFoldDB" id="A0A916JZC8"/>
<feature type="domain" description="HTH luxR-type" evidence="6">
    <location>
        <begin position="514"/>
        <end position="579"/>
    </location>
</feature>
<keyword evidence="1" id="KW-0805">Transcription regulation</keyword>
<evidence type="ECO:0000256" key="1">
    <source>
        <dbReference type="ARBA" id="ARBA00023015"/>
    </source>
</evidence>
<dbReference type="SMART" id="SM00065">
    <property type="entry name" value="GAF"/>
    <property type="match status" value="1"/>
</dbReference>
<dbReference type="SMART" id="SM00220">
    <property type="entry name" value="S_TKc"/>
    <property type="match status" value="1"/>
</dbReference>
<reference evidence="7" key="1">
    <citation type="submission" date="2021-06" db="EMBL/GenBank/DDBJ databases">
        <authorList>
            <person name="Criscuolo A."/>
        </authorList>
    </citation>
    <scope>NUCLEOTIDE SEQUENCE</scope>
    <source>
        <strain evidence="7">CIP111600</strain>
    </source>
</reference>
<evidence type="ECO:0000259" key="5">
    <source>
        <dbReference type="PROSITE" id="PS50011"/>
    </source>
</evidence>
<keyword evidence="3" id="KW-0804">Transcription</keyword>
<dbReference type="RefSeq" id="WP_218091507.1">
    <property type="nucleotide sequence ID" value="NZ_CAJVAS010000005.1"/>
</dbReference>
<evidence type="ECO:0000259" key="6">
    <source>
        <dbReference type="PROSITE" id="PS50043"/>
    </source>
</evidence>
<dbReference type="Pfam" id="PF01590">
    <property type="entry name" value="GAF"/>
    <property type="match status" value="1"/>
</dbReference>
<dbReference type="InterPro" id="IPR000719">
    <property type="entry name" value="Prot_kinase_dom"/>
</dbReference>
<keyword evidence="7" id="KW-0418">Kinase</keyword>
<dbReference type="PROSITE" id="PS50011">
    <property type="entry name" value="PROTEIN_KINASE_DOM"/>
    <property type="match status" value="1"/>
</dbReference>
<evidence type="ECO:0000313" key="8">
    <source>
        <dbReference type="Proteomes" id="UP000693672"/>
    </source>
</evidence>
<keyword evidence="7" id="KW-0808">Transferase</keyword>
<dbReference type="CDD" id="cd06170">
    <property type="entry name" value="LuxR_C_like"/>
    <property type="match status" value="1"/>
</dbReference>
<dbReference type="PANTHER" id="PTHR44688:SF16">
    <property type="entry name" value="DNA-BINDING TRANSCRIPTIONAL ACTIVATOR DEVR_DOSR"/>
    <property type="match status" value="1"/>
</dbReference>
<evidence type="ECO:0000313" key="7">
    <source>
        <dbReference type="EMBL" id="CAG7614462.1"/>
    </source>
</evidence>
<dbReference type="PANTHER" id="PTHR44688">
    <property type="entry name" value="DNA-BINDING TRANSCRIPTIONAL ACTIVATOR DEVR_DOSR"/>
    <property type="match status" value="1"/>
</dbReference>
<dbReference type="InterPro" id="IPR003018">
    <property type="entry name" value="GAF"/>
</dbReference>
<name>A0A916JZC8_9BACL</name>
<dbReference type="GO" id="GO:0006355">
    <property type="term" value="P:regulation of DNA-templated transcription"/>
    <property type="evidence" value="ECO:0007669"/>
    <property type="project" value="InterPro"/>
</dbReference>
<evidence type="ECO:0000256" key="2">
    <source>
        <dbReference type="ARBA" id="ARBA00023125"/>
    </source>
</evidence>
<dbReference type="Proteomes" id="UP000693672">
    <property type="component" value="Unassembled WGS sequence"/>
</dbReference>
<organism evidence="7 8">
    <name type="scientific">Paenibacillus solanacearum</name>
    <dbReference type="NCBI Taxonomy" id="2048548"/>
    <lineage>
        <taxon>Bacteria</taxon>
        <taxon>Bacillati</taxon>
        <taxon>Bacillota</taxon>
        <taxon>Bacilli</taxon>
        <taxon>Bacillales</taxon>
        <taxon>Paenibacillaceae</taxon>
        <taxon>Paenibacillus</taxon>
    </lineage>
</organism>
<feature type="domain" description="Protein kinase" evidence="5">
    <location>
        <begin position="1"/>
        <end position="262"/>
    </location>
</feature>
<accession>A0A916JZC8</accession>
<proteinExistence type="predicted"/>